<dbReference type="PANTHER" id="PTHR43476">
    <property type="entry name" value="3-(3-HYDROXY-PHENYL)PROPIONATE/3-HYDROXYCINNAMIC ACID HYDROXYLASE"/>
    <property type="match status" value="1"/>
</dbReference>
<dbReference type="Gene3D" id="3.50.50.60">
    <property type="entry name" value="FAD/NAD(P)-binding domain"/>
    <property type="match status" value="1"/>
</dbReference>
<keyword evidence="2" id="KW-0472">Membrane</keyword>
<dbReference type="Proteomes" id="UP001233360">
    <property type="component" value="Unassembled WGS sequence"/>
</dbReference>
<evidence type="ECO:0000256" key="1">
    <source>
        <dbReference type="ARBA" id="ARBA00023002"/>
    </source>
</evidence>
<keyword evidence="1 4" id="KW-0560">Oxidoreductase</keyword>
<dbReference type="PRINTS" id="PR00420">
    <property type="entry name" value="RNGMNOXGNASE"/>
</dbReference>
<organism evidence="4 5">
    <name type="scientific">Acinetobacter baylyi</name>
    <dbReference type="NCBI Taxonomy" id="202950"/>
    <lineage>
        <taxon>Bacteria</taxon>
        <taxon>Pseudomonadati</taxon>
        <taxon>Pseudomonadota</taxon>
        <taxon>Gammaproteobacteria</taxon>
        <taxon>Moraxellales</taxon>
        <taxon>Moraxellaceae</taxon>
        <taxon>Acinetobacter</taxon>
    </lineage>
</organism>
<keyword evidence="2" id="KW-1133">Transmembrane helix</keyword>
<evidence type="ECO:0000259" key="3">
    <source>
        <dbReference type="Pfam" id="PF01494"/>
    </source>
</evidence>
<dbReference type="Pfam" id="PF01494">
    <property type="entry name" value="FAD_binding_3"/>
    <property type="match status" value="1"/>
</dbReference>
<dbReference type="EC" id="1.14.13.127" evidence="4"/>
<dbReference type="InterPro" id="IPR036188">
    <property type="entry name" value="FAD/NAD-bd_sf"/>
</dbReference>
<reference evidence="4 5" key="1">
    <citation type="submission" date="2023-07" db="EMBL/GenBank/DDBJ databases">
        <title>Functional and genomic diversity of the sorghum phyllosphere microbiome.</title>
        <authorList>
            <person name="Shade A."/>
        </authorList>
    </citation>
    <scope>NUCLEOTIDE SEQUENCE [LARGE SCALE GENOMIC DNA]</scope>
    <source>
        <strain evidence="4 5">SORGH_AS_0887</strain>
    </source>
</reference>
<keyword evidence="2" id="KW-0812">Transmembrane</keyword>
<keyword evidence="5" id="KW-1185">Reference proteome</keyword>
<dbReference type="RefSeq" id="WP_307003767.1">
    <property type="nucleotide sequence ID" value="NZ_JAUTBK010000002.1"/>
</dbReference>
<dbReference type="GO" id="GO:0008688">
    <property type="term" value="F:3-(3-hydroxyphenyl)propionate hydroxylase activity"/>
    <property type="evidence" value="ECO:0007669"/>
    <property type="project" value="UniProtKB-EC"/>
</dbReference>
<dbReference type="InterPro" id="IPR050631">
    <property type="entry name" value="PheA/TfdB_FAD_monoxygenase"/>
</dbReference>
<feature type="domain" description="FAD-binding" evidence="3">
    <location>
        <begin position="6"/>
        <end position="342"/>
    </location>
</feature>
<gene>
    <name evidence="4" type="ORF">QE380_002259</name>
</gene>
<evidence type="ECO:0000256" key="2">
    <source>
        <dbReference type="SAM" id="Phobius"/>
    </source>
</evidence>
<dbReference type="InterPro" id="IPR002938">
    <property type="entry name" value="FAD-bd"/>
</dbReference>
<dbReference type="PANTHER" id="PTHR43476:SF3">
    <property type="entry name" value="FAD-BINDING MONOOXYGENASE"/>
    <property type="match status" value="1"/>
</dbReference>
<dbReference type="NCBIfam" id="NF004829">
    <property type="entry name" value="PRK06183.1-3"/>
    <property type="match status" value="1"/>
</dbReference>
<sequence length="529" mass="60567">MEHDQKTEVLIIGAGPVGLLLANFLGAYGVKTRVLEKNSTYEIEPRAVSIDDESLRSLQLIQLAEPFKQQIVMGYGVQYYDWQNKPLAEIKPNTQDYGYPKRNAFRQPDLVKLLVDNLKNYPCVEVLFQHQLLNIQQNDNQVVCQVQTGEQQTIQIQADWMVGCDGGRSMTRELIKAKLEGHTYPQKWLIVDLAERQCSLRHTQTFCDPVRPAIRLPGPNRTLRYEFMLHASDNDQHVLQESVFRDWIRQRMPADADLPLVRKAVYSFHARTASIWQKNRVLLAGDAAHLTPPFAGQGLNSGIRDVTNLAWKLAAVLKWNLPDSLIKTYETERKPHAAALIKMALQIGTFMQPKSKWSAFWMQNTLRAACLISPVKDYILQLKFKPKPHFPQGWFVAKKHHEQAELIPQPYVQDQTGKVALLDDYLGQNFAVIGWASRNFCHEIKKFIPPNVPVTCIALLNQDEDFIAQDIADHFILLRDCHGVFETIFKQHQAVAMIIRPDRYSYNMLTAQELQASVVDTQHFNTAFA</sequence>
<protein>
    <submittedName>
        <fullName evidence="4">3-(3-hydroxy-phenyl)propionate hydroxylase</fullName>
        <ecNumber evidence="4">1.14.13.127</ecNumber>
    </submittedName>
</protein>
<name>A0ABU0UY48_ACIBI</name>
<proteinExistence type="predicted"/>
<dbReference type="SUPFAM" id="SSF51905">
    <property type="entry name" value="FAD/NAD(P)-binding domain"/>
    <property type="match status" value="1"/>
</dbReference>
<accession>A0ABU0UY48</accession>
<dbReference type="Gene3D" id="3.30.70.2450">
    <property type="match status" value="1"/>
</dbReference>
<dbReference type="NCBIfam" id="NF004831">
    <property type="entry name" value="PRK06183.1-5"/>
    <property type="match status" value="1"/>
</dbReference>
<dbReference type="EMBL" id="JAUTBK010000002">
    <property type="protein sequence ID" value="MDQ1209336.1"/>
    <property type="molecule type" value="Genomic_DNA"/>
</dbReference>
<feature type="transmembrane region" description="Helical" evidence="2">
    <location>
        <begin position="9"/>
        <end position="30"/>
    </location>
</feature>
<evidence type="ECO:0000313" key="5">
    <source>
        <dbReference type="Proteomes" id="UP001233360"/>
    </source>
</evidence>
<comment type="caution">
    <text evidence="4">The sequence shown here is derived from an EMBL/GenBank/DDBJ whole genome shotgun (WGS) entry which is preliminary data.</text>
</comment>
<evidence type="ECO:0000313" key="4">
    <source>
        <dbReference type="EMBL" id="MDQ1209336.1"/>
    </source>
</evidence>